<feature type="domain" description="DJ-1/PfpI" evidence="1">
    <location>
        <begin position="2"/>
        <end position="166"/>
    </location>
</feature>
<dbReference type="PANTHER" id="PTHR48094">
    <property type="entry name" value="PROTEIN/NUCLEIC ACID DEGLYCASE DJ-1-RELATED"/>
    <property type="match status" value="1"/>
</dbReference>
<dbReference type="Gene3D" id="3.40.50.880">
    <property type="match status" value="1"/>
</dbReference>
<dbReference type="InterPro" id="IPR002818">
    <property type="entry name" value="DJ-1/PfpI"/>
</dbReference>
<protein>
    <submittedName>
        <fullName evidence="2">DJ-1 family protein</fullName>
    </submittedName>
</protein>
<reference evidence="2" key="1">
    <citation type="submission" date="2012-01" db="EMBL/GenBank/DDBJ databases">
        <title>The Genome Sequence of Treponema denticola H1-T.</title>
        <authorList>
            <consortium name="The Broad Institute Genome Sequencing Platform"/>
            <person name="Earl A."/>
            <person name="Ward D."/>
            <person name="Feldgarden M."/>
            <person name="Gevers D."/>
            <person name="Blanton J.M."/>
            <person name="Fenno C.J."/>
            <person name="Baranova O.V."/>
            <person name="Mathney J."/>
            <person name="Dewhirst F.E."/>
            <person name="Izard J."/>
            <person name="Young S.K."/>
            <person name="Zeng Q."/>
            <person name="Gargeya S."/>
            <person name="Fitzgerald M."/>
            <person name="Haas B."/>
            <person name="Abouelleil A."/>
            <person name="Alvarado L."/>
            <person name="Arachchi H.M."/>
            <person name="Berlin A."/>
            <person name="Chapman S.B."/>
            <person name="Gearin G."/>
            <person name="Goldberg J."/>
            <person name="Griggs A."/>
            <person name="Gujja S."/>
            <person name="Hansen M."/>
            <person name="Heiman D."/>
            <person name="Howarth C."/>
            <person name="Larimer J."/>
            <person name="Lui A."/>
            <person name="MacDonald P.J.P."/>
            <person name="McCowen C."/>
            <person name="Montmayeur A."/>
            <person name="Murphy C."/>
            <person name="Neiman D."/>
            <person name="Pearson M."/>
            <person name="Priest M."/>
            <person name="Roberts A."/>
            <person name="Saif S."/>
            <person name="Shea T."/>
            <person name="Sisk P."/>
            <person name="Stolte C."/>
            <person name="Sykes S."/>
            <person name="Wortman J."/>
            <person name="Nusbaum C."/>
            <person name="Birren B."/>
        </authorList>
    </citation>
    <scope>NUCLEOTIDE SEQUENCE [LARGE SCALE GENOMIC DNA]</scope>
    <source>
        <strain evidence="2">H1-T</strain>
    </source>
</reference>
<dbReference type="HOGENOM" id="CLU_000445_44_2_12"/>
<dbReference type="RefSeq" id="WP_002688248.1">
    <property type="nucleotide sequence ID" value="NZ_CM001794.1"/>
</dbReference>
<organism evidence="2">
    <name type="scientific">Treponema denticola H1-T</name>
    <dbReference type="NCBI Taxonomy" id="999431"/>
    <lineage>
        <taxon>Bacteria</taxon>
        <taxon>Pseudomonadati</taxon>
        <taxon>Spirochaetota</taxon>
        <taxon>Spirochaetia</taxon>
        <taxon>Spirochaetales</taxon>
        <taxon>Treponemataceae</taxon>
        <taxon>Treponema</taxon>
    </lineage>
</organism>
<proteinExistence type="predicted"/>
<dbReference type="Pfam" id="PF01965">
    <property type="entry name" value="DJ-1_PfpI"/>
    <property type="match status" value="1"/>
</dbReference>
<dbReference type="InterPro" id="IPR029062">
    <property type="entry name" value="Class_I_gatase-like"/>
</dbReference>
<dbReference type="PANTHER" id="PTHR48094:SF12">
    <property type="entry name" value="PARKINSON DISEASE PROTEIN 7 HOMOLOG"/>
    <property type="match status" value="1"/>
</dbReference>
<dbReference type="Proteomes" id="UP000011708">
    <property type="component" value="Chromosome"/>
</dbReference>
<dbReference type="InterPro" id="IPR050325">
    <property type="entry name" value="Prot/Nucl_acid_deglycase"/>
</dbReference>
<sequence>MKKAFLFLANGFEDVEALTPIDYLRRAGIDLITVGVGGKTIVSSHKVPITCDIVLEEALQTDGDLIAVILPGGLPNSSTLAGSGAVREFAKKTLAGGGIVAAICAAPALALGSWGLLEGKKYTCYPGMGQDLSTKPKAGERVIRDGNIITACAAGAAEEFAFAIVEAICGKTALNKLKTEVVAR</sequence>
<dbReference type="NCBIfam" id="TIGR01383">
    <property type="entry name" value="not_thiJ"/>
    <property type="match status" value="1"/>
</dbReference>
<dbReference type="InterPro" id="IPR006287">
    <property type="entry name" value="DJ-1"/>
</dbReference>
<dbReference type="PATRIC" id="fig|999431.4.peg.1074"/>
<evidence type="ECO:0000313" key="2">
    <source>
        <dbReference type="EMBL" id="EMB31923.1"/>
    </source>
</evidence>
<gene>
    <name evidence="2" type="ORF">HMPREF9725_01045</name>
</gene>
<dbReference type="CDD" id="cd03135">
    <property type="entry name" value="GATase1_DJ-1"/>
    <property type="match status" value="1"/>
</dbReference>
<dbReference type="GO" id="GO:0005737">
    <property type="term" value="C:cytoplasm"/>
    <property type="evidence" value="ECO:0007669"/>
    <property type="project" value="TreeGrafter"/>
</dbReference>
<evidence type="ECO:0000259" key="1">
    <source>
        <dbReference type="Pfam" id="PF01965"/>
    </source>
</evidence>
<dbReference type="EMBL" id="AGDW01000013">
    <property type="protein sequence ID" value="EMB31923.1"/>
    <property type="molecule type" value="Genomic_DNA"/>
</dbReference>
<dbReference type="AlphaFoldDB" id="M2CEC5"/>
<comment type="caution">
    <text evidence="2">The sequence shown here is derived from an EMBL/GenBank/DDBJ whole genome shotgun (WGS) entry which is preliminary data.</text>
</comment>
<dbReference type="SUPFAM" id="SSF52317">
    <property type="entry name" value="Class I glutamine amidotransferase-like"/>
    <property type="match status" value="1"/>
</dbReference>
<name>M2CEC5_TREDN</name>
<accession>M2CEC5</accession>